<dbReference type="Pfam" id="PF02576">
    <property type="entry name" value="RimP_N"/>
    <property type="match status" value="1"/>
</dbReference>
<protein>
    <recommendedName>
        <fullName evidence="3">Ribosome maturation factor RimP</fullName>
    </recommendedName>
</protein>
<dbReference type="GO" id="GO:0000028">
    <property type="term" value="P:ribosomal small subunit assembly"/>
    <property type="evidence" value="ECO:0007669"/>
    <property type="project" value="TreeGrafter"/>
</dbReference>
<dbReference type="PANTHER" id="PTHR33867:SF1">
    <property type="entry name" value="RIBOSOME MATURATION FACTOR RIMP"/>
    <property type="match status" value="1"/>
</dbReference>
<evidence type="ECO:0000259" key="5">
    <source>
        <dbReference type="Pfam" id="PF17384"/>
    </source>
</evidence>
<sequence>MQKSSKAIRDLVRGVVEPMGYELVGVEYLTGQPGGNLLRVYIDREEGITLDDCAAVSHQLSGVLDVEDPIPGNYTLEISSPGLDRPLFEPEHFERYAGKKVNIRLESSVPGRRRYKGTLLGIGDGRVQVEVDGEVHSLDLDEIRDARLVPEF</sequence>
<evidence type="ECO:0000259" key="4">
    <source>
        <dbReference type="Pfam" id="PF02576"/>
    </source>
</evidence>
<gene>
    <name evidence="3 6" type="primary">rimP</name>
    <name evidence="6" type="ORF">ENJ98_06040</name>
</gene>
<dbReference type="EMBL" id="DROM01000363">
    <property type="protein sequence ID" value="HHH13780.1"/>
    <property type="molecule type" value="Genomic_DNA"/>
</dbReference>
<dbReference type="InterPro" id="IPR036847">
    <property type="entry name" value="RimP_C_sf"/>
</dbReference>
<dbReference type="InterPro" id="IPR003728">
    <property type="entry name" value="Ribosome_maturation_RimP"/>
</dbReference>
<evidence type="ECO:0000313" key="6">
    <source>
        <dbReference type="EMBL" id="HHH13780.1"/>
    </source>
</evidence>
<evidence type="ECO:0000256" key="2">
    <source>
        <dbReference type="ARBA" id="ARBA00022517"/>
    </source>
</evidence>
<dbReference type="GO" id="GO:0005829">
    <property type="term" value="C:cytosol"/>
    <property type="evidence" value="ECO:0007669"/>
    <property type="project" value="TreeGrafter"/>
</dbReference>
<dbReference type="InterPro" id="IPR028989">
    <property type="entry name" value="RimP_N"/>
</dbReference>
<feature type="domain" description="Ribosome maturation factor RimP N-terminal" evidence="4">
    <location>
        <begin position="11"/>
        <end position="84"/>
    </location>
</feature>
<dbReference type="InterPro" id="IPR028998">
    <property type="entry name" value="RimP_C"/>
</dbReference>
<dbReference type="HAMAP" id="MF_01077">
    <property type="entry name" value="RimP"/>
    <property type="match status" value="1"/>
</dbReference>
<dbReference type="SUPFAM" id="SSF75420">
    <property type="entry name" value="YhbC-like, N-terminal domain"/>
    <property type="match status" value="1"/>
</dbReference>
<accession>A0A7C5N0G2</accession>
<dbReference type="NCBIfam" id="NF000927">
    <property type="entry name" value="PRK00092.1-1"/>
    <property type="match status" value="1"/>
</dbReference>
<proteinExistence type="inferred from homology"/>
<dbReference type="FunFam" id="3.30.300.70:FF:000001">
    <property type="entry name" value="Ribosome maturation factor RimP"/>
    <property type="match status" value="1"/>
</dbReference>
<keyword evidence="2 3" id="KW-0690">Ribosome biogenesis</keyword>
<dbReference type="Pfam" id="PF17384">
    <property type="entry name" value="DUF150_C"/>
    <property type="match status" value="1"/>
</dbReference>
<dbReference type="Proteomes" id="UP000886100">
    <property type="component" value="Unassembled WGS sequence"/>
</dbReference>
<dbReference type="Gene3D" id="3.30.300.70">
    <property type="entry name" value="RimP-like superfamily, N-terminal"/>
    <property type="match status" value="1"/>
</dbReference>
<evidence type="ECO:0000256" key="1">
    <source>
        <dbReference type="ARBA" id="ARBA00022490"/>
    </source>
</evidence>
<name>A0A7C5N0G2_9GAMM</name>
<keyword evidence="1 3" id="KW-0963">Cytoplasm</keyword>
<evidence type="ECO:0000256" key="3">
    <source>
        <dbReference type="HAMAP-Rule" id="MF_01077"/>
    </source>
</evidence>
<dbReference type="Gene3D" id="2.30.30.180">
    <property type="entry name" value="Ribosome maturation factor RimP, C-terminal domain"/>
    <property type="match status" value="1"/>
</dbReference>
<comment type="subcellular location">
    <subcellularLocation>
        <location evidence="3">Cytoplasm</location>
    </subcellularLocation>
</comment>
<dbReference type="InterPro" id="IPR035956">
    <property type="entry name" value="RimP_N_sf"/>
</dbReference>
<dbReference type="SUPFAM" id="SSF74942">
    <property type="entry name" value="YhbC-like, C-terminal domain"/>
    <property type="match status" value="1"/>
</dbReference>
<dbReference type="PANTHER" id="PTHR33867">
    <property type="entry name" value="RIBOSOME MATURATION FACTOR RIMP"/>
    <property type="match status" value="1"/>
</dbReference>
<reference evidence="6" key="1">
    <citation type="journal article" date="2020" name="mSystems">
        <title>Genome- and Community-Level Interaction Insights into Carbon Utilization and Element Cycling Functions of Hydrothermarchaeota in Hydrothermal Sediment.</title>
        <authorList>
            <person name="Zhou Z."/>
            <person name="Liu Y."/>
            <person name="Xu W."/>
            <person name="Pan J."/>
            <person name="Luo Z.H."/>
            <person name="Li M."/>
        </authorList>
    </citation>
    <scope>NUCLEOTIDE SEQUENCE [LARGE SCALE GENOMIC DNA]</scope>
    <source>
        <strain evidence="6">HyVt-535</strain>
    </source>
</reference>
<comment type="similarity">
    <text evidence="3">Belongs to the RimP family.</text>
</comment>
<dbReference type="AlphaFoldDB" id="A0A7C5N0G2"/>
<dbReference type="CDD" id="cd01734">
    <property type="entry name" value="YlxS_C"/>
    <property type="match status" value="1"/>
</dbReference>
<comment type="function">
    <text evidence="3">Required for maturation of 30S ribosomal subunits.</text>
</comment>
<comment type="caution">
    <text evidence="6">The sequence shown here is derived from an EMBL/GenBank/DDBJ whole genome shotgun (WGS) entry which is preliminary data.</text>
</comment>
<feature type="domain" description="Ribosome maturation factor RimP C-terminal" evidence="5">
    <location>
        <begin position="87"/>
        <end position="152"/>
    </location>
</feature>
<organism evidence="6">
    <name type="scientific">Thiolapillus brandeum</name>
    <dbReference type="NCBI Taxonomy" id="1076588"/>
    <lineage>
        <taxon>Bacteria</taxon>
        <taxon>Pseudomonadati</taxon>
        <taxon>Pseudomonadota</taxon>
        <taxon>Gammaproteobacteria</taxon>
        <taxon>Chromatiales</taxon>
        <taxon>Sedimenticolaceae</taxon>
        <taxon>Thiolapillus</taxon>
    </lineage>
</organism>
<dbReference type="GO" id="GO:0006412">
    <property type="term" value="P:translation"/>
    <property type="evidence" value="ECO:0007669"/>
    <property type="project" value="TreeGrafter"/>
</dbReference>